<evidence type="ECO:0000313" key="2">
    <source>
        <dbReference type="Proteomes" id="UP000627205"/>
    </source>
</evidence>
<sequence>MSIEIRQLLIKSNVVQRCATGGEGGGDSDEQRAEMHEDILAQCRELVLDILAQRGER</sequence>
<dbReference type="Proteomes" id="UP000627205">
    <property type="component" value="Unassembled WGS sequence"/>
</dbReference>
<dbReference type="RefSeq" id="WP_188418923.1">
    <property type="nucleotide sequence ID" value="NZ_BMDP01000001.1"/>
</dbReference>
<proteinExistence type="predicted"/>
<protein>
    <submittedName>
        <fullName evidence="1">Uncharacterized protein</fullName>
    </submittedName>
</protein>
<dbReference type="InterPro" id="IPR045459">
    <property type="entry name" value="DUF5908"/>
</dbReference>
<organism evidence="1 2">
    <name type="scientific">Oxalicibacterium solurbis</name>
    <dbReference type="NCBI Taxonomy" id="69280"/>
    <lineage>
        <taxon>Bacteria</taxon>
        <taxon>Pseudomonadati</taxon>
        <taxon>Pseudomonadota</taxon>
        <taxon>Betaproteobacteria</taxon>
        <taxon>Burkholderiales</taxon>
        <taxon>Oxalobacteraceae</taxon>
        <taxon>Oxalicibacterium</taxon>
    </lineage>
</organism>
<dbReference type="Pfam" id="PF19265">
    <property type="entry name" value="DUF5908"/>
    <property type="match status" value="1"/>
</dbReference>
<dbReference type="AlphaFoldDB" id="A0A8J3ATZ0"/>
<reference evidence="1" key="2">
    <citation type="submission" date="2020-09" db="EMBL/GenBank/DDBJ databases">
        <authorList>
            <person name="Sun Q."/>
            <person name="Sedlacek I."/>
        </authorList>
    </citation>
    <scope>NUCLEOTIDE SEQUENCE</scope>
    <source>
        <strain evidence="1">CCM 7664</strain>
    </source>
</reference>
<evidence type="ECO:0000313" key="1">
    <source>
        <dbReference type="EMBL" id="GGI52867.1"/>
    </source>
</evidence>
<reference evidence="1" key="1">
    <citation type="journal article" date="2014" name="Int. J. Syst. Evol. Microbiol.">
        <title>Complete genome sequence of Corynebacterium casei LMG S-19264T (=DSM 44701T), isolated from a smear-ripened cheese.</title>
        <authorList>
            <consortium name="US DOE Joint Genome Institute (JGI-PGF)"/>
            <person name="Walter F."/>
            <person name="Albersmeier A."/>
            <person name="Kalinowski J."/>
            <person name="Ruckert C."/>
        </authorList>
    </citation>
    <scope>NUCLEOTIDE SEQUENCE</scope>
    <source>
        <strain evidence="1">CCM 7664</strain>
    </source>
</reference>
<dbReference type="EMBL" id="BMDP01000001">
    <property type="protein sequence ID" value="GGI52867.1"/>
    <property type="molecule type" value="Genomic_DNA"/>
</dbReference>
<gene>
    <name evidence="1" type="ORF">GCM10011430_00410</name>
</gene>
<comment type="caution">
    <text evidence="1">The sequence shown here is derived from an EMBL/GenBank/DDBJ whole genome shotgun (WGS) entry which is preliminary data.</text>
</comment>
<keyword evidence="2" id="KW-1185">Reference proteome</keyword>
<name>A0A8J3ATZ0_9BURK</name>
<accession>A0A8J3ATZ0</accession>